<comment type="similarity">
    <text evidence="1 4">Belongs to the LacAB/RpiB family.</text>
</comment>
<evidence type="ECO:0000256" key="3">
    <source>
        <dbReference type="ARBA" id="ARBA00023235"/>
    </source>
</evidence>
<sequence length="172" mass="19131">MKISIGCDHIVTEIKDYIASYLEKKGHEVIDHGTYDKQRTHYPIFGKRAGEKVASGEADLGVVLCGTGVGVTVSANKVKGVRAALVGDMEAARYAKENLNANVIAVGGRIVGIGLIENIIDVFLETEYKPSKEKEEIIKKIDALVTNEEQMNNDHYFDEFLEKWDRGEYPKQ</sequence>
<organism evidence="5 6">
    <name type="scientific">Melghirimyces algeriensis</name>
    <dbReference type="NCBI Taxonomy" id="910412"/>
    <lineage>
        <taxon>Bacteria</taxon>
        <taxon>Bacillati</taxon>
        <taxon>Bacillota</taxon>
        <taxon>Bacilli</taxon>
        <taxon>Bacillales</taxon>
        <taxon>Thermoactinomycetaceae</taxon>
        <taxon>Melghirimyces</taxon>
    </lineage>
</organism>
<accession>A0A521CFU4</accession>
<dbReference type="Proteomes" id="UP000315636">
    <property type="component" value="Unassembled WGS sequence"/>
</dbReference>
<dbReference type="GO" id="GO:0019316">
    <property type="term" value="P:D-allose catabolic process"/>
    <property type="evidence" value="ECO:0007669"/>
    <property type="project" value="TreeGrafter"/>
</dbReference>
<dbReference type="GO" id="GO:0050044">
    <property type="term" value="F:galactose-6-phosphate isomerase activity"/>
    <property type="evidence" value="ECO:0007669"/>
    <property type="project" value="UniProtKB-UniRule"/>
</dbReference>
<dbReference type="EC" id="5.3.1.26" evidence="4"/>
<proteinExistence type="inferred from homology"/>
<evidence type="ECO:0000256" key="1">
    <source>
        <dbReference type="ARBA" id="ARBA00008754"/>
    </source>
</evidence>
<keyword evidence="2 4" id="KW-0423">Lactose metabolism</keyword>
<comment type="subunit">
    <text evidence="4">Heteromultimeric protein consisting of LacA and LacB.</text>
</comment>
<dbReference type="GO" id="GO:0019512">
    <property type="term" value="P:lactose catabolic process via tagatose-6-phosphate"/>
    <property type="evidence" value="ECO:0007669"/>
    <property type="project" value="UniProtKB-UniRule"/>
</dbReference>
<evidence type="ECO:0000313" key="6">
    <source>
        <dbReference type="Proteomes" id="UP000315636"/>
    </source>
</evidence>
<evidence type="ECO:0000313" key="5">
    <source>
        <dbReference type="EMBL" id="SMO58235.1"/>
    </source>
</evidence>
<dbReference type="Pfam" id="PF02502">
    <property type="entry name" value="LacAB_rpiB"/>
    <property type="match status" value="1"/>
</dbReference>
<comment type="catalytic activity">
    <reaction evidence="4">
        <text>aldehydo-D-galactose 6-phosphate = keto-D-tagatose 6-phosphate</text>
        <dbReference type="Rhea" id="RHEA:13033"/>
        <dbReference type="ChEBI" id="CHEBI:58255"/>
        <dbReference type="ChEBI" id="CHEBI:134283"/>
        <dbReference type="EC" id="5.3.1.26"/>
    </reaction>
</comment>
<dbReference type="GO" id="GO:0019388">
    <property type="term" value="P:galactose catabolic process"/>
    <property type="evidence" value="ECO:0007669"/>
    <property type="project" value="UniProtKB-UniPathway"/>
</dbReference>
<reference evidence="5 6" key="1">
    <citation type="submission" date="2017-05" db="EMBL/GenBank/DDBJ databases">
        <authorList>
            <person name="Varghese N."/>
            <person name="Submissions S."/>
        </authorList>
    </citation>
    <scope>NUCLEOTIDE SEQUENCE [LARGE SCALE GENOMIC DNA]</scope>
    <source>
        <strain evidence="5 6">DSM 45474</strain>
    </source>
</reference>
<dbReference type="InterPro" id="IPR004785">
    <property type="entry name" value="RpiB"/>
</dbReference>
<gene>
    <name evidence="4" type="primary">lacB</name>
    <name evidence="5" type="ORF">SAMN06264849_103336</name>
</gene>
<keyword evidence="6" id="KW-1185">Reference proteome</keyword>
<comment type="pathway">
    <text evidence="4">Carbohydrate metabolism; D-galactose 6-phosphate degradation; D-tagatose 6-phosphate from D-galactose 6-phosphate: step 1/1.</text>
</comment>
<dbReference type="InterPro" id="IPR004784">
    <property type="entry name" value="LacB"/>
</dbReference>
<name>A0A521CFU4_9BACL</name>
<dbReference type="HAMAP" id="MF_01556">
    <property type="entry name" value="LacB"/>
    <property type="match status" value="1"/>
</dbReference>
<dbReference type="OrthoDB" id="1778624at2"/>
<dbReference type="UniPathway" id="UPA00702">
    <property type="reaction ID" value="UER00714"/>
</dbReference>
<dbReference type="NCBIfam" id="TIGR00689">
    <property type="entry name" value="rpiB_lacA_lacB"/>
    <property type="match status" value="1"/>
</dbReference>
<evidence type="ECO:0000256" key="4">
    <source>
        <dbReference type="HAMAP-Rule" id="MF_01556"/>
    </source>
</evidence>
<dbReference type="PIRSF" id="PIRSF005384">
    <property type="entry name" value="RpiB_LacA_B"/>
    <property type="match status" value="1"/>
</dbReference>
<dbReference type="NCBIfam" id="NF006381">
    <property type="entry name" value="PRK08622.1"/>
    <property type="match status" value="1"/>
</dbReference>
<dbReference type="Gene3D" id="3.40.1400.10">
    <property type="entry name" value="Sugar-phosphate isomerase, RpiB/LacA/LacB"/>
    <property type="match status" value="1"/>
</dbReference>
<keyword evidence="3 4" id="KW-0413">Isomerase</keyword>
<dbReference type="SUPFAM" id="SSF89623">
    <property type="entry name" value="Ribose/Galactose isomerase RpiB/AlsB"/>
    <property type="match status" value="1"/>
</dbReference>
<dbReference type="NCBIfam" id="TIGR01120">
    <property type="entry name" value="rpiB"/>
    <property type="match status" value="1"/>
</dbReference>
<dbReference type="InterPro" id="IPR036569">
    <property type="entry name" value="RpiB_LacA_LacB_sf"/>
</dbReference>
<evidence type="ECO:0000256" key="2">
    <source>
        <dbReference type="ARBA" id="ARBA00022736"/>
    </source>
</evidence>
<dbReference type="GO" id="GO:0009052">
    <property type="term" value="P:pentose-phosphate shunt, non-oxidative branch"/>
    <property type="evidence" value="ECO:0007669"/>
    <property type="project" value="TreeGrafter"/>
</dbReference>
<dbReference type="RefSeq" id="WP_142505056.1">
    <property type="nucleotide sequence ID" value="NZ_FXTI01000003.1"/>
</dbReference>
<protein>
    <recommendedName>
        <fullName evidence="4">Galactose-6-phosphate isomerase subunit LacB</fullName>
        <ecNumber evidence="4">5.3.1.26</ecNumber>
    </recommendedName>
</protein>
<dbReference type="NCBIfam" id="NF004051">
    <property type="entry name" value="PRK05571.1"/>
    <property type="match status" value="1"/>
</dbReference>
<dbReference type="PANTHER" id="PTHR30345">
    <property type="entry name" value="RIBOSE-5-PHOSPHATE ISOMERASE B"/>
    <property type="match status" value="1"/>
</dbReference>
<dbReference type="InterPro" id="IPR003500">
    <property type="entry name" value="RpiB_LacA_LacB"/>
</dbReference>
<dbReference type="PANTHER" id="PTHR30345:SF0">
    <property type="entry name" value="DNA DAMAGE-REPAIR_TOLERATION PROTEIN DRT102"/>
    <property type="match status" value="1"/>
</dbReference>
<dbReference type="EMBL" id="FXTI01000003">
    <property type="protein sequence ID" value="SMO58235.1"/>
    <property type="molecule type" value="Genomic_DNA"/>
</dbReference>
<dbReference type="GO" id="GO:0004751">
    <property type="term" value="F:ribose-5-phosphate isomerase activity"/>
    <property type="evidence" value="ECO:0007669"/>
    <property type="project" value="TreeGrafter"/>
</dbReference>
<dbReference type="AlphaFoldDB" id="A0A521CFU4"/>